<dbReference type="InterPro" id="IPR009875">
    <property type="entry name" value="PilZ_domain"/>
</dbReference>
<dbReference type="GO" id="GO:0035438">
    <property type="term" value="F:cyclic-di-GMP binding"/>
    <property type="evidence" value="ECO:0007669"/>
    <property type="project" value="InterPro"/>
</dbReference>
<dbReference type="Proteomes" id="UP000570361">
    <property type="component" value="Unassembled WGS sequence"/>
</dbReference>
<protein>
    <recommendedName>
        <fullName evidence="1">PilZ domain-containing protein</fullName>
    </recommendedName>
</protein>
<name>A0A7W5ATJ1_9BACL</name>
<gene>
    <name evidence="2" type="ORF">FHS18_000542</name>
</gene>
<comment type="caution">
    <text evidence="2">The sequence shown here is derived from an EMBL/GenBank/DDBJ whole genome shotgun (WGS) entry which is preliminary data.</text>
</comment>
<evidence type="ECO:0000259" key="1">
    <source>
        <dbReference type="Pfam" id="PF07238"/>
    </source>
</evidence>
<evidence type="ECO:0000313" key="2">
    <source>
        <dbReference type="EMBL" id="MBB3108514.1"/>
    </source>
</evidence>
<dbReference type="Gene3D" id="2.40.10.220">
    <property type="entry name" value="predicted glycosyltransferase like domains"/>
    <property type="match status" value="1"/>
</dbReference>
<dbReference type="SUPFAM" id="SSF141371">
    <property type="entry name" value="PilZ domain-like"/>
    <property type="match status" value="1"/>
</dbReference>
<accession>A0A7W5ATJ1</accession>
<proteinExistence type="predicted"/>
<dbReference type="AlphaFoldDB" id="A0A7W5ATJ1"/>
<organism evidence="2 3">
    <name type="scientific">Paenibacillus phyllosphaerae</name>
    <dbReference type="NCBI Taxonomy" id="274593"/>
    <lineage>
        <taxon>Bacteria</taxon>
        <taxon>Bacillati</taxon>
        <taxon>Bacillota</taxon>
        <taxon>Bacilli</taxon>
        <taxon>Bacillales</taxon>
        <taxon>Paenibacillaceae</taxon>
        <taxon>Paenibacillus</taxon>
    </lineage>
</organism>
<sequence length="244" mass="27208">MMKSTRNARDTGVYGANNTTYPIQALLHSRTVVEKDGYVATGMLTHIEGEIIEVEMSEFKTFELGDPVHLTVYAPVGIQRLHSTVIGKADGALAVLLPPRAFGGLEEKREAGRVDVHHKGTLLQVLARDVVLKSGETERVELEEWVPIVIRNISVTGVGMEVSEHSELAPADLYTVKLDLGFELVCELEIVRRDSSSGQTFYGARFNGLDDLQTRKLRAFFIREQIGAYYRSKAQKIKQRNFSS</sequence>
<dbReference type="EMBL" id="JACHXK010000001">
    <property type="protein sequence ID" value="MBB3108514.1"/>
    <property type="molecule type" value="Genomic_DNA"/>
</dbReference>
<evidence type="ECO:0000313" key="3">
    <source>
        <dbReference type="Proteomes" id="UP000570361"/>
    </source>
</evidence>
<feature type="domain" description="PilZ" evidence="1">
    <location>
        <begin position="144"/>
        <end position="221"/>
    </location>
</feature>
<keyword evidence="3" id="KW-1185">Reference proteome</keyword>
<reference evidence="2 3" key="1">
    <citation type="submission" date="2020-08" db="EMBL/GenBank/DDBJ databases">
        <title>Genomic Encyclopedia of Type Strains, Phase III (KMG-III): the genomes of soil and plant-associated and newly described type strains.</title>
        <authorList>
            <person name="Whitman W."/>
        </authorList>
    </citation>
    <scope>NUCLEOTIDE SEQUENCE [LARGE SCALE GENOMIC DNA]</scope>
    <source>
        <strain evidence="2 3">CECT 5862</strain>
    </source>
</reference>
<dbReference type="RefSeq" id="WP_183596635.1">
    <property type="nucleotide sequence ID" value="NZ_JACHXK010000001.1"/>
</dbReference>
<dbReference type="Pfam" id="PF07238">
    <property type="entry name" value="PilZ"/>
    <property type="match status" value="1"/>
</dbReference>